<proteinExistence type="predicted"/>
<evidence type="ECO:0000256" key="1">
    <source>
        <dbReference type="ARBA" id="ARBA00022729"/>
    </source>
</evidence>
<dbReference type="InterPro" id="IPR036779">
    <property type="entry name" value="LysM_dom_sf"/>
</dbReference>
<feature type="domain" description="Peptidase C51" evidence="6">
    <location>
        <begin position="158"/>
        <end position="279"/>
    </location>
</feature>
<evidence type="ECO:0000256" key="2">
    <source>
        <dbReference type="ARBA" id="ARBA00022801"/>
    </source>
</evidence>
<dbReference type="Pfam" id="PF05257">
    <property type="entry name" value="CHAP"/>
    <property type="match status" value="1"/>
</dbReference>
<evidence type="ECO:0000259" key="7">
    <source>
        <dbReference type="PROSITE" id="PS51782"/>
    </source>
</evidence>
<dbReference type="InterPro" id="IPR018392">
    <property type="entry name" value="LysM"/>
</dbReference>
<keyword evidence="1 5" id="KW-0732">Signal</keyword>
<accession>A0A6C2C367</accession>
<feature type="chain" id="PRO_5025504895" evidence="5">
    <location>
        <begin position="28"/>
        <end position="280"/>
    </location>
</feature>
<dbReference type="Pfam" id="PF01476">
    <property type="entry name" value="LysM"/>
    <property type="match status" value="2"/>
</dbReference>
<protein>
    <submittedName>
        <fullName evidence="8">LysM peptidoglycan-binding domain-containing protein</fullName>
    </submittedName>
</protein>
<dbReference type="PROSITE" id="PS51782">
    <property type="entry name" value="LYSM"/>
    <property type="match status" value="2"/>
</dbReference>
<dbReference type="OrthoDB" id="2409959at2"/>
<dbReference type="Gene3D" id="3.10.350.10">
    <property type="entry name" value="LysM domain"/>
    <property type="match status" value="2"/>
</dbReference>
<evidence type="ECO:0000256" key="4">
    <source>
        <dbReference type="SAM" id="MobiDB-lite"/>
    </source>
</evidence>
<dbReference type="AlphaFoldDB" id="A0A6C2C367"/>
<gene>
    <name evidence="8" type="ORF">ESZ50_08645</name>
</gene>
<sequence>MNSLKGSLLVAAGAVATIAATQSVASADTTYSVKSGDTLYSIANTHSSSVDAIVKANGLSNANLILTGQSLNIPGADSSATTDSNTSSNTSNTASGSYTVVSGDTLYGIATKNGMTLASLVQLNNLDASQIIYPGQVLQLSSTGNGSATGSTTDTNSSANTNTNNNQNNTVVDSTNTYPYGQCTWYVKSQLSWVGNWWGNAADWTSSARAAGHSVSATPTVGAVAYFAPGVQGADSTYGHVAVVDSVNANGTVNISEANYLGLIYHTRTISTSGVLFIQK</sequence>
<dbReference type="SUPFAM" id="SSF54106">
    <property type="entry name" value="LysM domain"/>
    <property type="match status" value="2"/>
</dbReference>
<feature type="domain" description="LysM" evidence="7">
    <location>
        <begin position="29"/>
        <end position="73"/>
    </location>
</feature>
<dbReference type="GO" id="GO:0071555">
    <property type="term" value="P:cell wall organization"/>
    <property type="evidence" value="ECO:0007669"/>
    <property type="project" value="UniProtKB-KW"/>
</dbReference>
<evidence type="ECO:0000256" key="3">
    <source>
        <dbReference type="ARBA" id="ARBA00023316"/>
    </source>
</evidence>
<organism evidence="8 9">
    <name type="scientific">Weissella muntiaci</name>
    <dbReference type="NCBI Taxonomy" id="2508881"/>
    <lineage>
        <taxon>Bacteria</taxon>
        <taxon>Bacillati</taxon>
        <taxon>Bacillota</taxon>
        <taxon>Bacilli</taxon>
        <taxon>Lactobacillales</taxon>
        <taxon>Lactobacillaceae</taxon>
        <taxon>Weissella</taxon>
    </lineage>
</organism>
<feature type="region of interest" description="Disordered" evidence="4">
    <location>
        <begin position="143"/>
        <end position="170"/>
    </location>
</feature>
<dbReference type="InterPro" id="IPR038765">
    <property type="entry name" value="Papain-like_cys_pep_sf"/>
</dbReference>
<dbReference type="Proteomes" id="UP000371977">
    <property type="component" value="Unassembled WGS sequence"/>
</dbReference>
<dbReference type="EMBL" id="SDGZ01000020">
    <property type="protein sequence ID" value="TYC48421.1"/>
    <property type="molecule type" value="Genomic_DNA"/>
</dbReference>
<evidence type="ECO:0000259" key="6">
    <source>
        <dbReference type="PROSITE" id="PS50911"/>
    </source>
</evidence>
<dbReference type="GO" id="GO:0008932">
    <property type="term" value="F:lytic endotransglycosylase activity"/>
    <property type="evidence" value="ECO:0007669"/>
    <property type="project" value="TreeGrafter"/>
</dbReference>
<comment type="caution">
    <text evidence="8">The sequence shown here is derived from an EMBL/GenBank/DDBJ whole genome shotgun (WGS) entry which is preliminary data.</text>
</comment>
<dbReference type="PROSITE" id="PS50911">
    <property type="entry name" value="CHAP"/>
    <property type="match status" value="1"/>
</dbReference>
<dbReference type="InterPro" id="IPR007921">
    <property type="entry name" value="CHAP_dom"/>
</dbReference>
<evidence type="ECO:0000256" key="5">
    <source>
        <dbReference type="SAM" id="SignalP"/>
    </source>
</evidence>
<dbReference type="RefSeq" id="WP_148623168.1">
    <property type="nucleotide sequence ID" value="NZ_SDGZ01000020.1"/>
</dbReference>
<dbReference type="SMART" id="SM00257">
    <property type="entry name" value="LysM"/>
    <property type="match status" value="2"/>
</dbReference>
<dbReference type="PANTHER" id="PTHR33734">
    <property type="entry name" value="LYSM DOMAIN-CONTAINING GPI-ANCHORED PROTEIN 2"/>
    <property type="match status" value="1"/>
</dbReference>
<reference evidence="8 9" key="1">
    <citation type="submission" date="2019-01" db="EMBL/GenBank/DDBJ databases">
        <title>Weissella sp. nov., a novel lactic acid bacterium isolated from animal feces.</title>
        <authorList>
            <person name="Wang L.-T."/>
        </authorList>
    </citation>
    <scope>NUCLEOTIDE SEQUENCE [LARGE SCALE GENOMIC DNA]</scope>
    <source>
        <strain evidence="8 9">8H-2</strain>
    </source>
</reference>
<keyword evidence="9" id="KW-1185">Reference proteome</keyword>
<dbReference type="GO" id="GO:0016787">
    <property type="term" value="F:hydrolase activity"/>
    <property type="evidence" value="ECO:0007669"/>
    <property type="project" value="UniProtKB-KW"/>
</dbReference>
<keyword evidence="2" id="KW-0378">Hydrolase</keyword>
<evidence type="ECO:0000313" key="9">
    <source>
        <dbReference type="Proteomes" id="UP000371977"/>
    </source>
</evidence>
<name>A0A6C2C367_9LACO</name>
<feature type="region of interest" description="Disordered" evidence="4">
    <location>
        <begin position="75"/>
        <end position="95"/>
    </location>
</feature>
<dbReference type="PANTHER" id="PTHR33734:SF22">
    <property type="entry name" value="MEMBRANE-BOUND LYTIC MUREIN TRANSGLYCOSYLASE D"/>
    <property type="match status" value="1"/>
</dbReference>
<feature type="signal peptide" evidence="5">
    <location>
        <begin position="1"/>
        <end position="27"/>
    </location>
</feature>
<dbReference type="CDD" id="cd00118">
    <property type="entry name" value="LysM"/>
    <property type="match status" value="2"/>
</dbReference>
<evidence type="ECO:0000313" key="8">
    <source>
        <dbReference type="EMBL" id="TYC48421.1"/>
    </source>
</evidence>
<dbReference type="SUPFAM" id="SSF54001">
    <property type="entry name" value="Cysteine proteinases"/>
    <property type="match status" value="1"/>
</dbReference>
<keyword evidence="3" id="KW-0961">Cell wall biogenesis/degradation</keyword>
<feature type="domain" description="LysM" evidence="7">
    <location>
        <begin position="96"/>
        <end position="140"/>
    </location>
</feature>
<dbReference type="Gene3D" id="3.90.1720.10">
    <property type="entry name" value="endopeptidase domain like (from Nostoc punctiforme)"/>
    <property type="match status" value="1"/>
</dbReference>